<comment type="similarity">
    <text evidence="1">Belongs to the AB hydrolase superfamily. AB hydrolase 2 family.</text>
</comment>
<evidence type="ECO:0000256" key="3">
    <source>
        <dbReference type="ARBA" id="ARBA00014923"/>
    </source>
</evidence>
<dbReference type="RefSeq" id="XP_064658143.1">
    <property type="nucleotide sequence ID" value="XM_064803228.1"/>
</dbReference>
<comment type="caution">
    <text evidence="11">The sequence shown here is derived from an EMBL/GenBank/DDBJ whole genome shotgun (WGS) entry which is preliminary data.</text>
</comment>
<dbReference type="Proteomes" id="UP001337655">
    <property type="component" value="Unassembled WGS sequence"/>
</dbReference>
<gene>
    <name evidence="11" type="ORF">LTR77_005986</name>
</gene>
<evidence type="ECO:0000313" key="11">
    <source>
        <dbReference type="EMBL" id="KAK5168677.1"/>
    </source>
</evidence>
<proteinExistence type="inferred from homology"/>
<evidence type="ECO:0000256" key="2">
    <source>
        <dbReference type="ARBA" id="ARBA00012423"/>
    </source>
</evidence>
<dbReference type="GeneID" id="89927326"/>
<dbReference type="GO" id="GO:0005737">
    <property type="term" value="C:cytoplasm"/>
    <property type="evidence" value="ECO:0007669"/>
    <property type="project" value="TreeGrafter"/>
</dbReference>
<dbReference type="EMBL" id="JAVRRT010000009">
    <property type="protein sequence ID" value="KAK5168677.1"/>
    <property type="molecule type" value="Genomic_DNA"/>
</dbReference>
<evidence type="ECO:0000256" key="5">
    <source>
        <dbReference type="ARBA" id="ARBA00022801"/>
    </source>
</evidence>
<sequence>MQHAPMLESRSEEVMSKTHAYPEPFVVPPRQEHTHSFILLHGRGSNGEKFGVELLKTRTGTSNSEPADMPVKGGILQHACPGTKFIFPTAKKRRARWYKRASINQWFDGVPIDAQEDGVTKDQEEWQLEGLRESRAFLKTIVDLEVNAVGAGNVFVGGMSQGCAMALHFLMSYEGADENGRACSDVPHLGCFVGMSGWLPFQDDIMSELAPIDPGEDDEDLFATSDDEHDGQIDNMGLFEHDADGSSERSPATRVCNLVRDNMDLPPIASSSPLCLSTPVFLGHGRSDEKVNMERGVQAADALRQMGMQVTWKDYDEGHWYKVPQEIEDIVRFLDDL</sequence>
<evidence type="ECO:0000256" key="1">
    <source>
        <dbReference type="ARBA" id="ARBA00006499"/>
    </source>
</evidence>
<feature type="domain" description="Phospholipase/carboxylesterase/thioesterase" evidence="10">
    <location>
        <begin position="79"/>
        <end position="207"/>
    </location>
</feature>
<keyword evidence="5" id="KW-0378">Hydrolase</keyword>
<dbReference type="InterPro" id="IPR029058">
    <property type="entry name" value="AB_hydrolase_fold"/>
</dbReference>
<keyword evidence="6" id="KW-0276">Fatty acid metabolism</keyword>
<accession>A0AAV9PAL3</accession>
<dbReference type="Gene3D" id="3.40.50.1820">
    <property type="entry name" value="alpha/beta hydrolase"/>
    <property type="match status" value="1"/>
</dbReference>
<reference evidence="11 12" key="1">
    <citation type="submission" date="2023-08" db="EMBL/GenBank/DDBJ databases">
        <title>Black Yeasts Isolated from many extreme environments.</title>
        <authorList>
            <person name="Coleine C."/>
            <person name="Stajich J.E."/>
            <person name="Selbmann L."/>
        </authorList>
    </citation>
    <scope>NUCLEOTIDE SEQUENCE [LARGE SCALE GENOMIC DNA]</scope>
    <source>
        <strain evidence="11 12">CCFEE 5935</strain>
    </source>
</reference>
<comment type="catalytic activity">
    <reaction evidence="9">
        <text>S-hexadecanoyl-L-cysteinyl-[protein] + H2O = L-cysteinyl-[protein] + hexadecanoate + H(+)</text>
        <dbReference type="Rhea" id="RHEA:19233"/>
        <dbReference type="Rhea" id="RHEA-COMP:10131"/>
        <dbReference type="Rhea" id="RHEA-COMP:11032"/>
        <dbReference type="ChEBI" id="CHEBI:7896"/>
        <dbReference type="ChEBI" id="CHEBI:15377"/>
        <dbReference type="ChEBI" id="CHEBI:15378"/>
        <dbReference type="ChEBI" id="CHEBI:29950"/>
        <dbReference type="ChEBI" id="CHEBI:74151"/>
        <dbReference type="EC" id="3.1.2.22"/>
    </reaction>
</comment>
<dbReference type="SUPFAM" id="SSF53474">
    <property type="entry name" value="alpha/beta-Hydrolases"/>
    <property type="match status" value="1"/>
</dbReference>
<name>A0AAV9PAL3_9PEZI</name>
<comment type="function">
    <text evidence="7">Hydrolyzes fatty acids from S-acylated cysteine residues in proteins with a strong preference for palmitoylated G-alpha proteins over other acyl substrates. Mediates the deacylation of G-alpha proteins such as GPA1 in vivo, but has weak or no activity toward palmitoylated Ras proteins. Has weak lysophospholipase activity in vitro; however such activity may not exist in vivo.</text>
</comment>
<dbReference type="GO" id="GO:0008474">
    <property type="term" value="F:palmitoyl-(protein) hydrolase activity"/>
    <property type="evidence" value="ECO:0007669"/>
    <property type="project" value="UniProtKB-EC"/>
</dbReference>
<keyword evidence="12" id="KW-1185">Reference proteome</keyword>
<dbReference type="InterPro" id="IPR050565">
    <property type="entry name" value="LYPA1-2/EST-like"/>
</dbReference>
<protein>
    <recommendedName>
        <fullName evidence="3">Acyl-protein thioesterase 1</fullName>
        <ecNumber evidence="2">3.1.2.22</ecNumber>
    </recommendedName>
    <alternativeName>
        <fullName evidence="8">Palmitoyl-protein hydrolase</fullName>
    </alternativeName>
</protein>
<dbReference type="AlphaFoldDB" id="A0AAV9PAL3"/>
<dbReference type="EC" id="3.1.2.22" evidence="2"/>
<evidence type="ECO:0000256" key="4">
    <source>
        <dbReference type="ARBA" id="ARBA00022487"/>
    </source>
</evidence>
<evidence type="ECO:0000256" key="6">
    <source>
        <dbReference type="ARBA" id="ARBA00022832"/>
    </source>
</evidence>
<keyword evidence="6" id="KW-0443">Lipid metabolism</keyword>
<evidence type="ECO:0000259" key="10">
    <source>
        <dbReference type="Pfam" id="PF02230"/>
    </source>
</evidence>
<keyword evidence="4" id="KW-0719">Serine esterase</keyword>
<dbReference type="GO" id="GO:0052689">
    <property type="term" value="F:carboxylic ester hydrolase activity"/>
    <property type="evidence" value="ECO:0007669"/>
    <property type="project" value="UniProtKB-KW"/>
</dbReference>
<dbReference type="GO" id="GO:0006631">
    <property type="term" value="P:fatty acid metabolic process"/>
    <property type="evidence" value="ECO:0007669"/>
    <property type="project" value="UniProtKB-KW"/>
</dbReference>
<dbReference type="PANTHER" id="PTHR10655:SF17">
    <property type="entry name" value="LYSOPHOSPHOLIPASE-LIKE PROTEIN 1"/>
    <property type="match status" value="1"/>
</dbReference>
<evidence type="ECO:0000256" key="8">
    <source>
        <dbReference type="ARBA" id="ARBA00031195"/>
    </source>
</evidence>
<dbReference type="InterPro" id="IPR003140">
    <property type="entry name" value="PLipase/COase/thioEstase"/>
</dbReference>
<evidence type="ECO:0000256" key="7">
    <source>
        <dbReference type="ARBA" id="ARBA00029392"/>
    </source>
</evidence>
<evidence type="ECO:0000256" key="9">
    <source>
        <dbReference type="ARBA" id="ARBA00047337"/>
    </source>
</evidence>
<dbReference type="PANTHER" id="PTHR10655">
    <property type="entry name" value="LYSOPHOSPHOLIPASE-RELATED"/>
    <property type="match status" value="1"/>
</dbReference>
<evidence type="ECO:0000313" key="12">
    <source>
        <dbReference type="Proteomes" id="UP001337655"/>
    </source>
</evidence>
<organism evidence="11 12">
    <name type="scientific">Saxophila tyrrhenica</name>
    <dbReference type="NCBI Taxonomy" id="1690608"/>
    <lineage>
        <taxon>Eukaryota</taxon>
        <taxon>Fungi</taxon>
        <taxon>Dikarya</taxon>
        <taxon>Ascomycota</taxon>
        <taxon>Pezizomycotina</taxon>
        <taxon>Dothideomycetes</taxon>
        <taxon>Dothideomycetidae</taxon>
        <taxon>Mycosphaerellales</taxon>
        <taxon>Extremaceae</taxon>
        <taxon>Saxophila</taxon>
    </lineage>
</organism>
<dbReference type="Pfam" id="PF02230">
    <property type="entry name" value="Abhydrolase_2"/>
    <property type="match status" value="1"/>
</dbReference>